<name>A0A1E5LES5_9BACI</name>
<dbReference type="InterPro" id="IPR016181">
    <property type="entry name" value="Acyl_CoA_acyltransferase"/>
</dbReference>
<evidence type="ECO:0000256" key="1">
    <source>
        <dbReference type="ARBA" id="ARBA00022679"/>
    </source>
</evidence>
<keyword evidence="1" id="KW-0808">Transferase</keyword>
<sequence>MIIEINNKNKSEAEQILEIQIPSYKVEAELIQFDRIPRLFDTIQDLQECDETFYGYYVEGNLAGFISYMSMDESINICRMVVHPDHFNKGIASALLNHVLTTQKHAKSFIVQTGTANQPAVNLYEKHGFIEHKQDEIAEGIFLTQLIKYSN</sequence>
<dbReference type="Gene3D" id="3.40.630.30">
    <property type="match status" value="1"/>
</dbReference>
<evidence type="ECO:0000313" key="5">
    <source>
        <dbReference type="Proteomes" id="UP000095209"/>
    </source>
</evidence>
<dbReference type="PROSITE" id="PS51186">
    <property type="entry name" value="GNAT"/>
    <property type="match status" value="1"/>
</dbReference>
<dbReference type="STRING" id="1305675.BFG57_15225"/>
<gene>
    <name evidence="4" type="ORF">BFG57_15225</name>
</gene>
<dbReference type="GO" id="GO:0016747">
    <property type="term" value="F:acyltransferase activity, transferring groups other than amino-acyl groups"/>
    <property type="evidence" value="ECO:0007669"/>
    <property type="project" value="InterPro"/>
</dbReference>
<keyword evidence="5" id="KW-1185">Reference proteome</keyword>
<comment type="caution">
    <text evidence="4">The sequence shown here is derived from an EMBL/GenBank/DDBJ whole genome shotgun (WGS) entry which is preliminary data.</text>
</comment>
<dbReference type="Pfam" id="PF00583">
    <property type="entry name" value="Acetyltransf_1"/>
    <property type="match status" value="1"/>
</dbReference>
<dbReference type="Proteomes" id="UP000095209">
    <property type="component" value="Unassembled WGS sequence"/>
</dbReference>
<keyword evidence="2" id="KW-0012">Acyltransferase</keyword>
<evidence type="ECO:0000313" key="4">
    <source>
        <dbReference type="EMBL" id="OEH92562.1"/>
    </source>
</evidence>
<evidence type="ECO:0000259" key="3">
    <source>
        <dbReference type="PROSITE" id="PS51186"/>
    </source>
</evidence>
<dbReference type="InterPro" id="IPR000182">
    <property type="entry name" value="GNAT_dom"/>
</dbReference>
<feature type="domain" description="N-acetyltransferase" evidence="3">
    <location>
        <begin position="3"/>
        <end position="148"/>
    </location>
</feature>
<dbReference type="CDD" id="cd04301">
    <property type="entry name" value="NAT_SF"/>
    <property type="match status" value="1"/>
</dbReference>
<accession>A0A1E5LES5</accession>
<organism evidence="4 5">
    <name type="scientific">Bacillus solimangrovi</name>
    <dbReference type="NCBI Taxonomy" id="1305675"/>
    <lineage>
        <taxon>Bacteria</taxon>
        <taxon>Bacillati</taxon>
        <taxon>Bacillota</taxon>
        <taxon>Bacilli</taxon>
        <taxon>Bacillales</taxon>
        <taxon>Bacillaceae</taxon>
        <taxon>Bacillus</taxon>
    </lineage>
</organism>
<dbReference type="PANTHER" id="PTHR43800">
    <property type="entry name" value="PEPTIDYL-LYSINE N-ACETYLTRANSFERASE YJAB"/>
    <property type="match status" value="1"/>
</dbReference>
<dbReference type="RefSeq" id="WP_069717416.1">
    <property type="nucleotide sequence ID" value="NZ_MJEH01000025.1"/>
</dbReference>
<evidence type="ECO:0000256" key="2">
    <source>
        <dbReference type="ARBA" id="ARBA00023315"/>
    </source>
</evidence>
<reference evidence="4 5" key="1">
    <citation type="submission" date="2016-08" db="EMBL/GenBank/DDBJ databases">
        <title>Genome of Bacillus solimangrovi GH2-4.</title>
        <authorList>
            <person name="Lim S."/>
            <person name="Kim B.-C."/>
        </authorList>
    </citation>
    <scope>NUCLEOTIDE SEQUENCE [LARGE SCALE GENOMIC DNA]</scope>
    <source>
        <strain evidence="4 5">GH2-4</strain>
    </source>
</reference>
<dbReference type="EMBL" id="MJEH01000025">
    <property type="protein sequence ID" value="OEH92562.1"/>
    <property type="molecule type" value="Genomic_DNA"/>
</dbReference>
<dbReference type="PANTHER" id="PTHR43800:SF1">
    <property type="entry name" value="PEPTIDYL-LYSINE N-ACETYLTRANSFERASE YJAB"/>
    <property type="match status" value="1"/>
</dbReference>
<protein>
    <recommendedName>
        <fullName evidence="3">N-acetyltransferase domain-containing protein</fullName>
    </recommendedName>
</protein>
<proteinExistence type="predicted"/>
<dbReference type="AlphaFoldDB" id="A0A1E5LES5"/>
<dbReference type="SUPFAM" id="SSF55729">
    <property type="entry name" value="Acyl-CoA N-acyltransferases (Nat)"/>
    <property type="match status" value="1"/>
</dbReference>